<protein>
    <submittedName>
        <fullName evidence="1">Uncharacterized protein</fullName>
    </submittedName>
</protein>
<reference evidence="1" key="1">
    <citation type="submission" date="2023-06" db="EMBL/GenBank/DDBJ databases">
        <title>Black Yeasts Isolated from many extreme environments.</title>
        <authorList>
            <person name="Coleine C."/>
            <person name="Stajich J.E."/>
            <person name="Selbmann L."/>
        </authorList>
    </citation>
    <scope>NUCLEOTIDE SEQUENCE</scope>
    <source>
        <strain evidence="1">CCFEE 5200</strain>
    </source>
</reference>
<gene>
    <name evidence="1" type="ORF">LTR91_025881</name>
</gene>
<accession>A0AAN6JW90</accession>
<comment type="caution">
    <text evidence="1">The sequence shown here is derived from an EMBL/GenBank/DDBJ whole genome shotgun (WGS) entry which is preliminary data.</text>
</comment>
<dbReference type="Proteomes" id="UP001175353">
    <property type="component" value="Unassembled WGS sequence"/>
</dbReference>
<sequence>MSHIPFAGGKLIADAWRLEQGAQFLPNATPDVLATERSLPPPGVIDELLVYRCYTQVYGMKVRQREGEEKGFWLSHVLGSAERTGNRIVAAGARGAEFYEGRVGATVLEDLDHRWQRRLCDI</sequence>
<dbReference type="EMBL" id="JAUJLE010000898">
    <property type="protein sequence ID" value="KAK0950156.1"/>
    <property type="molecule type" value="Genomic_DNA"/>
</dbReference>
<keyword evidence="2" id="KW-1185">Reference proteome</keyword>
<name>A0AAN6JW90_9PEZI</name>
<dbReference type="AlphaFoldDB" id="A0AAN6JW90"/>
<feature type="non-terminal residue" evidence="1">
    <location>
        <position position="122"/>
    </location>
</feature>
<proteinExistence type="predicted"/>
<evidence type="ECO:0000313" key="1">
    <source>
        <dbReference type="EMBL" id="KAK0950156.1"/>
    </source>
</evidence>
<evidence type="ECO:0000313" key="2">
    <source>
        <dbReference type="Proteomes" id="UP001175353"/>
    </source>
</evidence>
<organism evidence="1 2">
    <name type="scientific">Friedmanniomyces endolithicus</name>
    <dbReference type="NCBI Taxonomy" id="329885"/>
    <lineage>
        <taxon>Eukaryota</taxon>
        <taxon>Fungi</taxon>
        <taxon>Dikarya</taxon>
        <taxon>Ascomycota</taxon>
        <taxon>Pezizomycotina</taxon>
        <taxon>Dothideomycetes</taxon>
        <taxon>Dothideomycetidae</taxon>
        <taxon>Mycosphaerellales</taxon>
        <taxon>Teratosphaeriaceae</taxon>
        <taxon>Friedmanniomyces</taxon>
    </lineage>
</organism>